<name>A0A2A6B4N0_PRIPA</name>
<accession>A0A2A6B4N0</accession>
<accession>A0A8R1Z9T4</accession>
<feature type="region of interest" description="Disordered" evidence="1">
    <location>
        <begin position="56"/>
        <end position="87"/>
    </location>
</feature>
<evidence type="ECO:0000313" key="3">
    <source>
        <dbReference type="Proteomes" id="UP000005239"/>
    </source>
</evidence>
<organism evidence="2 3">
    <name type="scientific">Pristionchus pacificus</name>
    <name type="common">Parasitic nematode worm</name>
    <dbReference type="NCBI Taxonomy" id="54126"/>
    <lineage>
        <taxon>Eukaryota</taxon>
        <taxon>Metazoa</taxon>
        <taxon>Ecdysozoa</taxon>
        <taxon>Nematoda</taxon>
        <taxon>Chromadorea</taxon>
        <taxon>Rhabditida</taxon>
        <taxon>Rhabditina</taxon>
        <taxon>Diplogasteromorpha</taxon>
        <taxon>Diplogasteroidea</taxon>
        <taxon>Neodiplogasteridae</taxon>
        <taxon>Pristionchus</taxon>
    </lineage>
</organism>
<sequence length="87" mass="9589">MSFVVSVRNVAQTGPESVQGKKKKTNGGPHWMNDGHPIFPVPRALPCFEGRRREERAGEIRSAQRRLLSASDLMTGNDGLNEGRGDE</sequence>
<evidence type="ECO:0000256" key="1">
    <source>
        <dbReference type="SAM" id="MobiDB-lite"/>
    </source>
</evidence>
<proteinExistence type="predicted"/>
<dbReference type="Proteomes" id="UP000005239">
    <property type="component" value="Unassembled WGS sequence"/>
</dbReference>
<reference evidence="2" key="2">
    <citation type="submission" date="2022-06" db="UniProtKB">
        <authorList>
            <consortium name="EnsemblMetazoa"/>
        </authorList>
    </citation>
    <scope>IDENTIFICATION</scope>
    <source>
        <strain evidence="2">PS312</strain>
    </source>
</reference>
<dbReference type="AlphaFoldDB" id="A0A2A6B4N0"/>
<evidence type="ECO:0000313" key="2">
    <source>
        <dbReference type="EnsemblMetazoa" id="PPA44793.1"/>
    </source>
</evidence>
<dbReference type="EnsemblMetazoa" id="PPA44793.1">
    <property type="protein sequence ID" value="PPA44793.1"/>
    <property type="gene ID" value="WBGene00283162"/>
</dbReference>
<gene>
    <name evidence="2" type="primary">WBGene00283162</name>
</gene>
<keyword evidence="3" id="KW-1185">Reference proteome</keyword>
<feature type="region of interest" description="Disordered" evidence="1">
    <location>
        <begin position="1"/>
        <end position="39"/>
    </location>
</feature>
<reference evidence="3" key="1">
    <citation type="journal article" date="2008" name="Nat. Genet.">
        <title>The Pristionchus pacificus genome provides a unique perspective on nematode lifestyle and parasitism.</title>
        <authorList>
            <person name="Dieterich C."/>
            <person name="Clifton S.W."/>
            <person name="Schuster L.N."/>
            <person name="Chinwalla A."/>
            <person name="Delehaunty K."/>
            <person name="Dinkelacker I."/>
            <person name="Fulton L."/>
            <person name="Fulton R."/>
            <person name="Godfrey J."/>
            <person name="Minx P."/>
            <person name="Mitreva M."/>
            <person name="Roeseler W."/>
            <person name="Tian H."/>
            <person name="Witte H."/>
            <person name="Yang S.P."/>
            <person name="Wilson R.K."/>
            <person name="Sommer R.J."/>
        </authorList>
    </citation>
    <scope>NUCLEOTIDE SEQUENCE [LARGE SCALE GENOMIC DNA]</scope>
    <source>
        <strain evidence="3">PS312</strain>
    </source>
</reference>
<protein>
    <submittedName>
        <fullName evidence="2">Uncharacterized protein</fullName>
    </submittedName>
</protein>